<dbReference type="EMBL" id="JAUSWK010000006">
    <property type="protein sequence ID" value="MDQ0567345.1"/>
    <property type="molecule type" value="Genomic_DNA"/>
</dbReference>
<evidence type="ECO:0000313" key="2">
    <source>
        <dbReference type="EMBL" id="MXP36843.1"/>
    </source>
</evidence>
<evidence type="ECO:0000313" key="3">
    <source>
        <dbReference type="Proteomes" id="UP000439914"/>
    </source>
</evidence>
<comment type="caution">
    <text evidence="2">The sequence shown here is derived from an EMBL/GenBank/DDBJ whole genome shotgun (WGS) entry which is preliminary data.</text>
</comment>
<reference evidence="2 3" key="1">
    <citation type="submission" date="2019-12" db="EMBL/GenBank/DDBJ databases">
        <title>Genomic-based taxomic classification of the family Erythrobacteraceae.</title>
        <authorList>
            <person name="Xu L."/>
        </authorList>
    </citation>
    <scope>NUCLEOTIDE SEQUENCE [LARGE SCALE GENOMIC DNA]</scope>
    <source>
        <strain evidence="2 3">CGMCC 1.8703</strain>
    </source>
</reference>
<accession>A0A6I4UHS6</accession>
<gene>
    <name evidence="2" type="ORF">GRI55_13910</name>
    <name evidence="1" type="ORF">QOZ97_002900</name>
</gene>
<dbReference type="Proteomes" id="UP001238601">
    <property type="component" value="Unassembled WGS sequence"/>
</dbReference>
<dbReference type="AlphaFoldDB" id="A0A6I4UHS6"/>
<dbReference type="RefSeq" id="WP_063510718.1">
    <property type="nucleotide sequence ID" value="NZ_JAUSWK010000006.1"/>
</dbReference>
<protein>
    <submittedName>
        <fullName evidence="2">Uncharacterized protein</fullName>
    </submittedName>
</protein>
<organism evidence="2 3">
    <name type="scientific">Qipengyuania citrea</name>
    <dbReference type="NCBI Taxonomy" id="225971"/>
    <lineage>
        <taxon>Bacteria</taxon>
        <taxon>Pseudomonadati</taxon>
        <taxon>Pseudomonadota</taxon>
        <taxon>Alphaproteobacteria</taxon>
        <taxon>Sphingomonadales</taxon>
        <taxon>Erythrobacteraceae</taxon>
        <taxon>Qipengyuania</taxon>
    </lineage>
</organism>
<sequence length="208" mass="23105">MRWRFLLLRRKPPEPPEFSADDIATPDREALAEAYAATTGAPKSKAIEQLRLQEQAVSWVNDLVSSSVGETIVDVEIRHAPGFKVVVFYENGFEQQNATRGAPVELRRYLIFRSAKKDKNSVQTERRQIAQALRTARIPFGLGYEPESERFIVTIPDGFDEQLVRNALPSAVAANVEIKTGATSVDSATLYGGWFYEKSNSGTHCTAG</sequence>
<proteinExistence type="predicted"/>
<dbReference type="GeneID" id="93687708"/>
<evidence type="ECO:0000313" key="1">
    <source>
        <dbReference type="EMBL" id="MDQ0567345.1"/>
    </source>
</evidence>
<reference evidence="1 4" key="2">
    <citation type="submission" date="2023-07" db="EMBL/GenBank/DDBJ databases">
        <title>Genomic Encyclopedia of Type Strains, Phase IV (KMG-IV): sequencing the most valuable type-strain genomes for metagenomic binning, comparative biology and taxonomic classification.</title>
        <authorList>
            <person name="Goeker M."/>
        </authorList>
    </citation>
    <scope>NUCLEOTIDE SEQUENCE [LARGE SCALE GENOMIC DNA]</scope>
    <source>
        <strain evidence="1 4">DSM 14432</strain>
    </source>
</reference>
<dbReference type="Proteomes" id="UP000439914">
    <property type="component" value="Unassembled WGS sequence"/>
</dbReference>
<evidence type="ECO:0000313" key="4">
    <source>
        <dbReference type="Proteomes" id="UP001238601"/>
    </source>
</evidence>
<dbReference type="EMBL" id="WTYG01000006">
    <property type="protein sequence ID" value="MXP36843.1"/>
    <property type="molecule type" value="Genomic_DNA"/>
</dbReference>
<name>A0A6I4UHS6_9SPHN</name>
<keyword evidence="4" id="KW-1185">Reference proteome</keyword>